<dbReference type="GO" id="GO:0001671">
    <property type="term" value="F:ATPase activator activity"/>
    <property type="evidence" value="ECO:0007669"/>
    <property type="project" value="InterPro"/>
</dbReference>
<feature type="domain" description="J" evidence="6">
    <location>
        <begin position="4"/>
        <end position="76"/>
    </location>
</feature>
<dbReference type="GO" id="GO:0051087">
    <property type="term" value="F:protein-folding chaperone binding"/>
    <property type="evidence" value="ECO:0007669"/>
    <property type="project" value="InterPro"/>
</dbReference>
<evidence type="ECO:0000313" key="7">
    <source>
        <dbReference type="EMBL" id="CEZ19888.1"/>
    </source>
</evidence>
<comment type="subunit">
    <text evidence="4">Interacts with HscA and stimulates its ATPase activity.</text>
</comment>
<dbReference type="GO" id="GO:0006457">
    <property type="term" value="P:protein folding"/>
    <property type="evidence" value="ECO:0007669"/>
    <property type="project" value="UniProtKB-UniRule"/>
</dbReference>
<evidence type="ECO:0000313" key="8">
    <source>
        <dbReference type="Proteomes" id="UP000064007"/>
    </source>
</evidence>
<comment type="function">
    <text evidence="3 4">Co-chaperone involved in the maturation of iron-sulfur cluster-containing proteins. Seems to help targeting proteins to be folded toward HscA.</text>
</comment>
<protein>
    <recommendedName>
        <fullName evidence="4">Co-chaperone protein HscB homolog</fullName>
    </recommendedName>
</protein>
<evidence type="ECO:0000256" key="2">
    <source>
        <dbReference type="ARBA" id="ARBA00023186"/>
    </source>
</evidence>
<keyword evidence="8" id="KW-1185">Reference proteome</keyword>
<dbReference type="EMBL" id="LN827929">
    <property type="protein sequence ID" value="CEZ19888.1"/>
    <property type="molecule type" value="Genomic_DNA"/>
</dbReference>
<keyword evidence="2 4" id="KW-0143">Chaperone</keyword>
<dbReference type="GO" id="GO:0051259">
    <property type="term" value="P:protein complex oligomerization"/>
    <property type="evidence" value="ECO:0007669"/>
    <property type="project" value="InterPro"/>
</dbReference>
<evidence type="ECO:0000259" key="6">
    <source>
        <dbReference type="PROSITE" id="PS50076"/>
    </source>
</evidence>
<accession>A0A0D6EXB0</accession>
<evidence type="ECO:0000256" key="1">
    <source>
        <dbReference type="ARBA" id="ARBA00010476"/>
    </source>
</evidence>
<dbReference type="SUPFAM" id="SSF46565">
    <property type="entry name" value="Chaperone J-domain"/>
    <property type="match status" value="1"/>
</dbReference>
<dbReference type="InterPro" id="IPR001623">
    <property type="entry name" value="DnaJ_domain"/>
</dbReference>
<dbReference type="OrthoDB" id="287587at2"/>
<comment type="similarity">
    <text evidence="1 4">Belongs to the HscB family.</text>
</comment>
<dbReference type="Gene3D" id="1.10.287.110">
    <property type="entry name" value="DnaJ domain"/>
    <property type="match status" value="1"/>
</dbReference>
<dbReference type="Gene3D" id="1.20.1280.20">
    <property type="entry name" value="HscB, C-terminal domain"/>
    <property type="match status" value="1"/>
</dbReference>
<dbReference type="PANTHER" id="PTHR14021:SF15">
    <property type="entry name" value="IRON-SULFUR CLUSTER CO-CHAPERONE PROTEIN HSCB"/>
    <property type="match status" value="1"/>
</dbReference>
<dbReference type="STRING" id="1581557.BN1208_1007"/>
<reference evidence="8" key="1">
    <citation type="submission" date="2014-12" db="EMBL/GenBank/DDBJ databases">
        <authorList>
            <person name="Salcher M.M."/>
        </authorList>
    </citation>
    <scope>NUCLEOTIDE SEQUENCE [LARGE SCALE GENOMIC DNA]</scope>
    <source>
        <strain evidence="8">MMS-10A-171</strain>
    </source>
</reference>
<dbReference type="RefSeq" id="WP_046488468.1">
    <property type="nucleotide sequence ID" value="NZ_LN827929.1"/>
</dbReference>
<feature type="coiled-coil region" evidence="5">
    <location>
        <begin position="97"/>
        <end position="131"/>
    </location>
</feature>
<dbReference type="HAMAP" id="MF_00682">
    <property type="entry name" value="HscB"/>
    <property type="match status" value="1"/>
</dbReference>
<dbReference type="NCBIfam" id="TIGR00714">
    <property type="entry name" value="hscB"/>
    <property type="match status" value="1"/>
</dbReference>
<dbReference type="PROSITE" id="PS50076">
    <property type="entry name" value="DNAJ_2"/>
    <property type="match status" value="1"/>
</dbReference>
<dbReference type="Pfam" id="PF07743">
    <property type="entry name" value="HSCB_C"/>
    <property type="match status" value="1"/>
</dbReference>
<dbReference type="HOGENOM" id="CLU_068529_2_0_4"/>
<dbReference type="PANTHER" id="PTHR14021">
    <property type="entry name" value="IRON-SULFUR CLUSTER CO-CHAPERONE PROTEIN HSCB"/>
    <property type="match status" value="1"/>
</dbReference>
<dbReference type="InterPro" id="IPR004640">
    <property type="entry name" value="HscB"/>
</dbReference>
<gene>
    <name evidence="4 7" type="primary">hscB</name>
    <name evidence="7" type="ORF">BN1208_1007</name>
</gene>
<dbReference type="KEGG" id="mbat:BN1208_1007"/>
<evidence type="ECO:0000256" key="5">
    <source>
        <dbReference type="SAM" id="Coils"/>
    </source>
</evidence>
<dbReference type="InterPro" id="IPR036869">
    <property type="entry name" value="J_dom_sf"/>
</dbReference>
<dbReference type="AlphaFoldDB" id="A0A0D6EXB0"/>
<dbReference type="Proteomes" id="UP000064007">
    <property type="component" value="Chromosome 1"/>
</dbReference>
<sequence>MSLNFFTLLQLPETFTIDLKKLDQHYQSIQKEIHPDRFASLADEEKIASIKKTAEVNDAYQTLKSPIRRAEYLLYLYDMNIHDEKNMAVPQDFLMQQMEWREELETHKQNKEALEKLASDIQKNKNEIMSQLPGFFEKKSNLHDAIKVTRELNFIEKIEQHINDALIEII</sequence>
<dbReference type="InterPro" id="IPR009073">
    <property type="entry name" value="HscB_oligo_C"/>
</dbReference>
<dbReference type="InterPro" id="IPR036386">
    <property type="entry name" value="HscB_C_sf"/>
</dbReference>
<evidence type="ECO:0000256" key="3">
    <source>
        <dbReference type="ARBA" id="ARBA00025596"/>
    </source>
</evidence>
<dbReference type="CDD" id="cd06257">
    <property type="entry name" value="DnaJ"/>
    <property type="match status" value="1"/>
</dbReference>
<organism evidence="7 8">
    <name type="scientific">Candidatus Methylopumilus planktonicus</name>
    <dbReference type="NCBI Taxonomy" id="1581557"/>
    <lineage>
        <taxon>Bacteria</taxon>
        <taxon>Pseudomonadati</taxon>
        <taxon>Pseudomonadota</taxon>
        <taxon>Betaproteobacteria</taxon>
        <taxon>Nitrosomonadales</taxon>
        <taxon>Methylophilaceae</taxon>
        <taxon>Candidatus Methylopumilus</taxon>
    </lineage>
</organism>
<dbReference type="SUPFAM" id="SSF47144">
    <property type="entry name" value="HSC20 (HSCB), C-terminal oligomerisation domain"/>
    <property type="match status" value="1"/>
</dbReference>
<proteinExistence type="inferred from homology"/>
<evidence type="ECO:0000256" key="4">
    <source>
        <dbReference type="HAMAP-Rule" id="MF_00682"/>
    </source>
</evidence>
<dbReference type="SMART" id="SM00271">
    <property type="entry name" value="DnaJ"/>
    <property type="match status" value="1"/>
</dbReference>
<name>A0A0D6EXB0_9PROT</name>
<keyword evidence="5" id="KW-0175">Coiled coil</keyword>
<dbReference type="GO" id="GO:0044571">
    <property type="term" value="P:[2Fe-2S] cluster assembly"/>
    <property type="evidence" value="ECO:0007669"/>
    <property type="project" value="InterPro"/>
</dbReference>